<keyword evidence="2" id="KW-1185">Reference proteome</keyword>
<dbReference type="AlphaFoldDB" id="A0A087TT95"/>
<feature type="non-terminal residue" evidence="1">
    <location>
        <position position="145"/>
    </location>
</feature>
<reference evidence="1 2" key="1">
    <citation type="submission" date="2013-11" db="EMBL/GenBank/DDBJ databases">
        <title>Genome sequencing of Stegodyphus mimosarum.</title>
        <authorList>
            <person name="Bechsgaard J."/>
        </authorList>
    </citation>
    <scope>NUCLEOTIDE SEQUENCE [LARGE SCALE GENOMIC DNA]</scope>
</reference>
<dbReference type="EMBL" id="KK116632">
    <property type="protein sequence ID" value="KFM68334.1"/>
    <property type="molecule type" value="Genomic_DNA"/>
</dbReference>
<evidence type="ECO:0000313" key="1">
    <source>
        <dbReference type="EMBL" id="KFM68334.1"/>
    </source>
</evidence>
<gene>
    <name evidence="1" type="ORF">X975_26276</name>
</gene>
<accession>A0A087TT95</accession>
<name>A0A087TT95_STEMI</name>
<proteinExistence type="predicted"/>
<evidence type="ECO:0000313" key="2">
    <source>
        <dbReference type="Proteomes" id="UP000054359"/>
    </source>
</evidence>
<protein>
    <submittedName>
        <fullName evidence="1">Uncharacterized protein</fullName>
    </submittedName>
</protein>
<dbReference type="Proteomes" id="UP000054359">
    <property type="component" value="Unassembled WGS sequence"/>
</dbReference>
<organism evidence="1 2">
    <name type="scientific">Stegodyphus mimosarum</name>
    <name type="common">African social velvet spider</name>
    <dbReference type="NCBI Taxonomy" id="407821"/>
    <lineage>
        <taxon>Eukaryota</taxon>
        <taxon>Metazoa</taxon>
        <taxon>Ecdysozoa</taxon>
        <taxon>Arthropoda</taxon>
        <taxon>Chelicerata</taxon>
        <taxon>Arachnida</taxon>
        <taxon>Araneae</taxon>
        <taxon>Araneomorphae</taxon>
        <taxon>Entelegynae</taxon>
        <taxon>Eresoidea</taxon>
        <taxon>Eresidae</taxon>
        <taxon>Stegodyphus</taxon>
    </lineage>
</organism>
<sequence length="145" mass="16984">MPVYMFLRLHKSSLGHNRFRFFHSLLIHRLCRPLSMSEISSVGDSLVDLVGHILRLNFGVKSKPYGILFPKITFKTCMIQCHEVYRLSSLRMADTQSTDFRRFPPFFSCKFHRLFEPLSVICGINFIYFRQFLHGVAFFTNIGVL</sequence>